<sequence length="154" mass="16447">MTTQLEINGRRVRVEADAETPLLWVLREELGMTGTKYGCGVGLCGACTVHVGNGPARSCITPVGALARQQVRTIEGLEQDRIGRALQAAWVANDVPQCGYCQCGQLMSAAMLLRTTPRPSDADITEAMAGNVCRCGTYDRIRAAIHEAARALSA</sequence>
<protein>
    <submittedName>
        <fullName evidence="7">(2Fe-2S)-binding protein</fullName>
    </submittedName>
</protein>
<dbReference type="InterPro" id="IPR012675">
    <property type="entry name" value="Beta-grasp_dom_sf"/>
</dbReference>
<dbReference type="PROSITE" id="PS51085">
    <property type="entry name" value="2FE2S_FER_2"/>
    <property type="match status" value="1"/>
</dbReference>
<dbReference type="Pfam" id="PF00111">
    <property type="entry name" value="Fer2"/>
    <property type="match status" value="1"/>
</dbReference>
<dbReference type="Gene3D" id="3.10.20.30">
    <property type="match status" value="1"/>
</dbReference>
<dbReference type="InterPro" id="IPR036884">
    <property type="entry name" value="2Fe-2S-bd_dom_sf"/>
</dbReference>
<dbReference type="SUPFAM" id="SSF47741">
    <property type="entry name" value="CO dehydrogenase ISP C-domain like"/>
    <property type="match status" value="1"/>
</dbReference>
<reference evidence="7" key="1">
    <citation type="submission" date="2022-05" db="EMBL/GenBank/DDBJ databases">
        <title>Schlegelella sp. nov., isolated from mangrove soil.</title>
        <authorList>
            <person name="Liu Y."/>
            <person name="Ge X."/>
            <person name="Liu W."/>
        </authorList>
    </citation>
    <scope>NUCLEOTIDE SEQUENCE</scope>
    <source>
        <strain evidence="7">S2-27</strain>
    </source>
</reference>
<dbReference type="Gene3D" id="1.10.150.120">
    <property type="entry name" value="[2Fe-2S]-binding domain"/>
    <property type="match status" value="1"/>
</dbReference>
<evidence type="ECO:0000313" key="7">
    <source>
        <dbReference type="EMBL" id="MCM5681415.1"/>
    </source>
</evidence>
<keyword evidence="5" id="KW-0411">Iron-sulfur</keyword>
<dbReference type="Pfam" id="PF01799">
    <property type="entry name" value="Fer2_2"/>
    <property type="match status" value="1"/>
</dbReference>
<dbReference type="PROSITE" id="PS00197">
    <property type="entry name" value="2FE2S_FER_1"/>
    <property type="match status" value="1"/>
</dbReference>
<dbReference type="InterPro" id="IPR006058">
    <property type="entry name" value="2Fe2S_fd_BS"/>
</dbReference>
<gene>
    <name evidence="7" type="ORF">M8A51_17950</name>
</gene>
<dbReference type="InterPro" id="IPR051452">
    <property type="entry name" value="Diverse_Oxidoreductases"/>
</dbReference>
<dbReference type="InterPro" id="IPR002888">
    <property type="entry name" value="2Fe-2S-bd"/>
</dbReference>
<proteinExistence type="predicted"/>
<evidence type="ECO:0000256" key="2">
    <source>
        <dbReference type="ARBA" id="ARBA00022723"/>
    </source>
</evidence>
<evidence type="ECO:0000256" key="4">
    <source>
        <dbReference type="ARBA" id="ARBA00023004"/>
    </source>
</evidence>
<dbReference type="SUPFAM" id="SSF54292">
    <property type="entry name" value="2Fe-2S ferredoxin-like"/>
    <property type="match status" value="1"/>
</dbReference>
<evidence type="ECO:0000259" key="6">
    <source>
        <dbReference type="PROSITE" id="PS51085"/>
    </source>
</evidence>
<dbReference type="Proteomes" id="UP001165541">
    <property type="component" value="Unassembled WGS sequence"/>
</dbReference>
<organism evidence="7 8">
    <name type="scientific">Caldimonas mangrovi</name>
    <dbReference type="NCBI Taxonomy" id="2944811"/>
    <lineage>
        <taxon>Bacteria</taxon>
        <taxon>Pseudomonadati</taxon>
        <taxon>Pseudomonadota</taxon>
        <taxon>Betaproteobacteria</taxon>
        <taxon>Burkholderiales</taxon>
        <taxon>Sphaerotilaceae</taxon>
        <taxon>Caldimonas</taxon>
    </lineage>
</organism>
<dbReference type="PANTHER" id="PTHR44379:SF2">
    <property type="entry name" value="BLR6218 PROTEIN"/>
    <property type="match status" value="1"/>
</dbReference>
<comment type="caution">
    <text evidence="7">The sequence shown here is derived from an EMBL/GenBank/DDBJ whole genome shotgun (WGS) entry which is preliminary data.</text>
</comment>
<keyword evidence="2" id="KW-0479">Metal-binding</keyword>
<name>A0ABT0YRQ7_9BURK</name>
<dbReference type="InterPro" id="IPR001041">
    <property type="entry name" value="2Fe-2S_ferredoxin-type"/>
</dbReference>
<keyword evidence="8" id="KW-1185">Reference proteome</keyword>
<dbReference type="RefSeq" id="WP_251780053.1">
    <property type="nucleotide sequence ID" value="NZ_JAMKFE010000012.1"/>
</dbReference>
<accession>A0ABT0YRQ7</accession>
<evidence type="ECO:0000313" key="8">
    <source>
        <dbReference type="Proteomes" id="UP001165541"/>
    </source>
</evidence>
<dbReference type="PANTHER" id="PTHR44379">
    <property type="entry name" value="OXIDOREDUCTASE WITH IRON-SULFUR SUBUNIT"/>
    <property type="match status" value="1"/>
</dbReference>
<dbReference type="InterPro" id="IPR036010">
    <property type="entry name" value="2Fe-2S_ferredoxin-like_sf"/>
</dbReference>
<keyword evidence="1" id="KW-0001">2Fe-2S</keyword>
<evidence type="ECO:0000256" key="5">
    <source>
        <dbReference type="ARBA" id="ARBA00023014"/>
    </source>
</evidence>
<evidence type="ECO:0000256" key="3">
    <source>
        <dbReference type="ARBA" id="ARBA00023002"/>
    </source>
</evidence>
<dbReference type="CDD" id="cd00207">
    <property type="entry name" value="fer2"/>
    <property type="match status" value="1"/>
</dbReference>
<evidence type="ECO:0000256" key="1">
    <source>
        <dbReference type="ARBA" id="ARBA00022714"/>
    </source>
</evidence>
<dbReference type="EMBL" id="JAMKFE010000012">
    <property type="protein sequence ID" value="MCM5681415.1"/>
    <property type="molecule type" value="Genomic_DNA"/>
</dbReference>
<keyword evidence="4" id="KW-0408">Iron</keyword>
<feature type="domain" description="2Fe-2S ferredoxin-type" evidence="6">
    <location>
        <begin position="1"/>
        <end position="77"/>
    </location>
</feature>
<keyword evidence="3" id="KW-0560">Oxidoreductase</keyword>